<dbReference type="RefSeq" id="WP_183899901.1">
    <property type="nucleotide sequence ID" value="NZ_JACIDW010000003.1"/>
</dbReference>
<comment type="caution">
    <text evidence="2">The sequence shown here is derived from an EMBL/GenBank/DDBJ whole genome shotgun (WGS) entry which is preliminary data.</text>
</comment>
<evidence type="ECO:0000313" key="3">
    <source>
        <dbReference type="Proteomes" id="UP000582090"/>
    </source>
</evidence>
<evidence type="ECO:0000256" key="1">
    <source>
        <dbReference type="SAM" id="MobiDB-lite"/>
    </source>
</evidence>
<feature type="compositionally biased region" description="Polar residues" evidence="1">
    <location>
        <begin position="33"/>
        <end position="45"/>
    </location>
</feature>
<protein>
    <submittedName>
        <fullName evidence="2">Uncharacterized protein</fullName>
    </submittedName>
</protein>
<proteinExistence type="predicted"/>
<keyword evidence="3" id="KW-1185">Reference proteome</keyword>
<dbReference type="EMBL" id="JACIDW010000003">
    <property type="protein sequence ID" value="MBB3963950.1"/>
    <property type="molecule type" value="Genomic_DNA"/>
</dbReference>
<reference evidence="2 3" key="1">
    <citation type="submission" date="2020-08" db="EMBL/GenBank/DDBJ databases">
        <title>Genomic Encyclopedia of Type Strains, Phase IV (KMG-IV): sequencing the most valuable type-strain genomes for metagenomic binning, comparative biology and taxonomic classification.</title>
        <authorList>
            <person name="Goeker M."/>
        </authorList>
    </citation>
    <scope>NUCLEOTIDE SEQUENCE [LARGE SCALE GENOMIC DNA]</scope>
    <source>
        <strain evidence="2 3">DSM 26575</strain>
    </source>
</reference>
<organism evidence="2 3">
    <name type="scientific">Rhizobium metallidurans</name>
    <dbReference type="NCBI Taxonomy" id="1265931"/>
    <lineage>
        <taxon>Bacteria</taxon>
        <taxon>Pseudomonadati</taxon>
        <taxon>Pseudomonadota</taxon>
        <taxon>Alphaproteobacteria</taxon>
        <taxon>Hyphomicrobiales</taxon>
        <taxon>Rhizobiaceae</taxon>
        <taxon>Rhizobium/Agrobacterium group</taxon>
        <taxon>Rhizobium</taxon>
    </lineage>
</organism>
<accession>A0A7W6CUL1</accession>
<name>A0A7W6CUL1_9HYPH</name>
<gene>
    <name evidence="2" type="ORF">GGQ67_001589</name>
</gene>
<dbReference type="AlphaFoldDB" id="A0A7W6CUL1"/>
<evidence type="ECO:0000313" key="2">
    <source>
        <dbReference type="EMBL" id="MBB3963950.1"/>
    </source>
</evidence>
<sequence>MRIMIAVIALMVVSVLSIVALPSSGGGMGENGDSLQSRVRQTTPN</sequence>
<feature type="region of interest" description="Disordered" evidence="1">
    <location>
        <begin position="23"/>
        <end position="45"/>
    </location>
</feature>
<dbReference type="Proteomes" id="UP000582090">
    <property type="component" value="Unassembled WGS sequence"/>
</dbReference>